<proteinExistence type="predicted"/>
<dbReference type="OrthoDB" id="5291101at2"/>
<sequence>MKSIDILIPTYNRGYLLNSVVENILQQNYNNMKIIISDNCSTDNTQKIGSILSSKYNNVYYFRNTQNLGIYGNYNYALEHYCKSEYVLILSDDDFFIDFNYIKKSMEYIEKENLVWIGAGYNIVNTFTNKIKSFYRDSNFLGTGKEFLKIHKFGLDNFSWFTIIFNRTEALKVKFDTKLRNADYLTIFNIAFNKKIMILNDIVGVYTLNNFQSNHNVNEKHVFDGYKLYIELKNNYKEKYCDEIFIKNVKSYICSCFKFLMDKDAVFNLINFNDEYWIDHFKNLNNGLFYPFFDNETDKRYSIYKTNKTLFKKSRLKEMEKNWNEIRNEYIKEYIKVFDETNN</sequence>
<organism evidence="2 3">
    <name type="scientific">Hydrogenimonas thermophila</name>
    <dbReference type="NCBI Taxonomy" id="223786"/>
    <lineage>
        <taxon>Bacteria</taxon>
        <taxon>Pseudomonadati</taxon>
        <taxon>Campylobacterota</taxon>
        <taxon>Epsilonproteobacteria</taxon>
        <taxon>Campylobacterales</taxon>
        <taxon>Hydrogenimonadaceae</taxon>
        <taxon>Hydrogenimonas</taxon>
    </lineage>
</organism>
<dbReference type="InterPro" id="IPR001173">
    <property type="entry name" value="Glyco_trans_2-like"/>
</dbReference>
<reference evidence="2 3" key="1">
    <citation type="submission" date="2016-10" db="EMBL/GenBank/DDBJ databases">
        <authorList>
            <person name="de Groot N.N."/>
        </authorList>
    </citation>
    <scope>NUCLEOTIDE SEQUENCE [LARGE SCALE GENOMIC DNA]</scope>
    <source>
        <strain evidence="2 3">EP1-55-1</strain>
    </source>
</reference>
<evidence type="ECO:0000259" key="1">
    <source>
        <dbReference type="Pfam" id="PF00535"/>
    </source>
</evidence>
<evidence type="ECO:0000313" key="3">
    <source>
        <dbReference type="Proteomes" id="UP000199227"/>
    </source>
</evidence>
<dbReference type="Pfam" id="PF00535">
    <property type="entry name" value="Glycos_transf_2"/>
    <property type="match status" value="1"/>
</dbReference>
<name>A0A1I5L3T6_9BACT</name>
<dbReference type="InterPro" id="IPR029044">
    <property type="entry name" value="Nucleotide-diphossugar_trans"/>
</dbReference>
<accession>A0A1I5L3T6</accession>
<dbReference type="Proteomes" id="UP000199227">
    <property type="component" value="Unassembled WGS sequence"/>
</dbReference>
<dbReference type="RefSeq" id="WP_092910014.1">
    <property type="nucleotide sequence ID" value="NZ_FOXB01000002.1"/>
</dbReference>
<dbReference type="Gene3D" id="3.90.550.10">
    <property type="entry name" value="Spore Coat Polysaccharide Biosynthesis Protein SpsA, Chain A"/>
    <property type="match status" value="1"/>
</dbReference>
<dbReference type="CDD" id="cd00761">
    <property type="entry name" value="Glyco_tranf_GTA_type"/>
    <property type="match status" value="1"/>
</dbReference>
<dbReference type="AlphaFoldDB" id="A0A1I5L3T6"/>
<dbReference type="STRING" id="223786.SAMN05216234_10221"/>
<dbReference type="InterPro" id="IPR050834">
    <property type="entry name" value="Glycosyltransf_2"/>
</dbReference>
<evidence type="ECO:0000313" key="2">
    <source>
        <dbReference type="EMBL" id="SFO91858.1"/>
    </source>
</evidence>
<feature type="domain" description="Glycosyltransferase 2-like" evidence="1">
    <location>
        <begin position="6"/>
        <end position="150"/>
    </location>
</feature>
<keyword evidence="2" id="KW-0808">Transferase</keyword>
<dbReference type="PANTHER" id="PTHR43685:SF2">
    <property type="entry name" value="GLYCOSYLTRANSFERASE 2-LIKE DOMAIN-CONTAINING PROTEIN"/>
    <property type="match status" value="1"/>
</dbReference>
<keyword evidence="3" id="KW-1185">Reference proteome</keyword>
<dbReference type="GO" id="GO:0016740">
    <property type="term" value="F:transferase activity"/>
    <property type="evidence" value="ECO:0007669"/>
    <property type="project" value="UniProtKB-KW"/>
</dbReference>
<dbReference type="SUPFAM" id="SSF53448">
    <property type="entry name" value="Nucleotide-diphospho-sugar transferases"/>
    <property type="match status" value="1"/>
</dbReference>
<protein>
    <submittedName>
        <fullName evidence="2">Glycosyl transferase family 2</fullName>
    </submittedName>
</protein>
<dbReference type="EMBL" id="FOXB01000002">
    <property type="protein sequence ID" value="SFO91858.1"/>
    <property type="molecule type" value="Genomic_DNA"/>
</dbReference>
<gene>
    <name evidence="2" type="ORF">SAMN05216234_10221</name>
</gene>
<dbReference type="PANTHER" id="PTHR43685">
    <property type="entry name" value="GLYCOSYLTRANSFERASE"/>
    <property type="match status" value="1"/>
</dbReference>